<accession>N1WW94</accession>
<dbReference type="EMBL" id="APLF01000018">
    <property type="protein sequence ID" value="EMY80123.1"/>
    <property type="molecule type" value="Genomic_DNA"/>
</dbReference>
<dbReference type="GO" id="GO:0008234">
    <property type="term" value="F:cysteine-type peptidase activity"/>
    <property type="evidence" value="ECO:0007669"/>
    <property type="project" value="UniProtKB-KW"/>
</dbReference>
<dbReference type="Gene3D" id="3.90.1720.10">
    <property type="entry name" value="endopeptidase domain like (from Nostoc punctiforme)"/>
    <property type="match status" value="1"/>
</dbReference>
<evidence type="ECO:0000259" key="6">
    <source>
        <dbReference type="PROSITE" id="PS51935"/>
    </source>
</evidence>
<gene>
    <name evidence="7" type="ORF">pgond44_13082</name>
</gene>
<dbReference type="PANTHER" id="PTHR47360">
    <property type="entry name" value="MUREIN DD-ENDOPEPTIDASE MEPS/MUREIN LD-CARBOXYPEPTIDASE"/>
    <property type="match status" value="1"/>
</dbReference>
<evidence type="ECO:0000256" key="3">
    <source>
        <dbReference type="ARBA" id="ARBA00022729"/>
    </source>
</evidence>
<evidence type="ECO:0000256" key="1">
    <source>
        <dbReference type="ARBA" id="ARBA00007074"/>
    </source>
</evidence>
<comment type="caution">
    <text evidence="7">The sequence shown here is derived from an EMBL/GenBank/DDBJ whole genome shotgun (WGS) entry which is preliminary data.</text>
</comment>
<dbReference type="Pfam" id="PF00877">
    <property type="entry name" value="NLPC_P60"/>
    <property type="match status" value="1"/>
</dbReference>
<protein>
    <submittedName>
        <fullName evidence="7">NlpC P60 superfamily outer membrane lipoprotein, Spr-like protein</fullName>
    </submittedName>
</protein>
<dbReference type="SUPFAM" id="SSF54001">
    <property type="entry name" value="Cysteine proteinases"/>
    <property type="match status" value="1"/>
</dbReference>
<dbReference type="AlphaFoldDB" id="N1WW94"/>
<dbReference type="STRING" id="1189619.pgond44_13082"/>
<keyword evidence="8" id="KW-1185">Reference proteome</keyword>
<keyword evidence="5" id="KW-0788">Thiol protease</keyword>
<dbReference type="PROSITE" id="PS51935">
    <property type="entry name" value="NLPC_P60"/>
    <property type="match status" value="1"/>
</dbReference>
<dbReference type="InterPro" id="IPR052062">
    <property type="entry name" value="Murein_DD/LD_carboxypeptidase"/>
</dbReference>
<evidence type="ECO:0000256" key="4">
    <source>
        <dbReference type="ARBA" id="ARBA00022801"/>
    </source>
</evidence>
<evidence type="ECO:0000313" key="8">
    <source>
        <dbReference type="Proteomes" id="UP000012317"/>
    </source>
</evidence>
<sequence length="188" mass="21211">MGMDMDTEKISRRKNLGNFGNMKQGAFHSISLKLIFCIGILSLISCGSSKRAQQVELKRSNTIQNVVDYSKRYIGTPYKYGGTTSAGMDCSGLIQLSFMQYGVELPRTSRDMSKTGKKLKLKQVDVGDLVFFKISKNRRRINHVGLVVKKTPETIDFIHSSSSRGVMISSINNPFWKKNYVKSRRVVN</sequence>
<name>N1WW94_9FLAO</name>
<reference evidence="7 8" key="1">
    <citation type="journal article" date="2014" name="Genome Biol. Evol.">
        <title>Extensive gene acquisition in the extremely psychrophilic bacterial species Psychroflexus torquis and the link to sea-ice ecosystem specialism.</title>
        <authorList>
            <person name="Feng S."/>
            <person name="Powell S.M."/>
            <person name="Wilson R."/>
            <person name="Bowman J.P."/>
        </authorList>
    </citation>
    <scope>NUCLEOTIDE SEQUENCE [LARGE SCALE GENOMIC DNA]</scope>
    <source>
        <strain evidence="7 8">ACAM 44</strain>
    </source>
</reference>
<keyword evidence="2" id="KW-0645">Protease</keyword>
<dbReference type="Proteomes" id="UP000012317">
    <property type="component" value="Unassembled WGS sequence"/>
</dbReference>
<dbReference type="PANTHER" id="PTHR47360:SF1">
    <property type="entry name" value="ENDOPEPTIDASE NLPC-RELATED"/>
    <property type="match status" value="1"/>
</dbReference>
<dbReference type="InterPro" id="IPR038765">
    <property type="entry name" value="Papain-like_cys_pep_sf"/>
</dbReference>
<evidence type="ECO:0000313" key="7">
    <source>
        <dbReference type="EMBL" id="EMY80123.1"/>
    </source>
</evidence>
<dbReference type="GO" id="GO:0006508">
    <property type="term" value="P:proteolysis"/>
    <property type="evidence" value="ECO:0007669"/>
    <property type="project" value="UniProtKB-KW"/>
</dbReference>
<comment type="similarity">
    <text evidence="1">Belongs to the peptidase C40 family.</text>
</comment>
<keyword evidence="7" id="KW-0449">Lipoprotein</keyword>
<dbReference type="InterPro" id="IPR000064">
    <property type="entry name" value="NLP_P60_dom"/>
</dbReference>
<feature type="domain" description="NlpC/P60" evidence="6">
    <location>
        <begin position="60"/>
        <end position="187"/>
    </location>
</feature>
<keyword evidence="3" id="KW-0732">Signal</keyword>
<dbReference type="eggNOG" id="COG0791">
    <property type="taxonomic scope" value="Bacteria"/>
</dbReference>
<evidence type="ECO:0000256" key="5">
    <source>
        <dbReference type="ARBA" id="ARBA00022807"/>
    </source>
</evidence>
<proteinExistence type="inferred from homology"/>
<keyword evidence="4" id="KW-0378">Hydrolase</keyword>
<organism evidence="7 8">
    <name type="scientific">Psychroflexus gondwanensis ACAM 44</name>
    <dbReference type="NCBI Taxonomy" id="1189619"/>
    <lineage>
        <taxon>Bacteria</taxon>
        <taxon>Pseudomonadati</taxon>
        <taxon>Bacteroidota</taxon>
        <taxon>Flavobacteriia</taxon>
        <taxon>Flavobacteriales</taxon>
        <taxon>Flavobacteriaceae</taxon>
        <taxon>Psychroflexus</taxon>
    </lineage>
</organism>
<evidence type="ECO:0000256" key="2">
    <source>
        <dbReference type="ARBA" id="ARBA00022670"/>
    </source>
</evidence>